<evidence type="ECO:0000256" key="2">
    <source>
        <dbReference type="ARBA" id="ARBA00023224"/>
    </source>
</evidence>
<reference evidence="8 9" key="1">
    <citation type="submission" date="2017-06" db="EMBL/GenBank/DDBJ databases">
        <title>Whole Genome Sequences of Colwellia marinimaniae MTCD1.</title>
        <authorList>
            <person name="Kusumoto H."/>
            <person name="Inoue M."/>
            <person name="Tanikawa K."/>
            <person name="Maeji H."/>
            <person name="Cameron J.H."/>
            <person name="Bartlett D.H."/>
        </authorList>
    </citation>
    <scope>NUCLEOTIDE SEQUENCE [LARGE SCALE GENOMIC DNA]</scope>
    <source>
        <strain evidence="8 9">MTCD1</strain>
    </source>
</reference>
<dbReference type="InterPro" id="IPR032255">
    <property type="entry name" value="HBM"/>
</dbReference>
<dbReference type="SMART" id="SM00283">
    <property type="entry name" value="MA"/>
    <property type="match status" value="1"/>
</dbReference>
<evidence type="ECO:0000256" key="4">
    <source>
        <dbReference type="PROSITE-ProRule" id="PRU00284"/>
    </source>
</evidence>
<evidence type="ECO:0000313" key="8">
    <source>
        <dbReference type="EMBL" id="GAW95099.1"/>
    </source>
</evidence>
<evidence type="ECO:0000313" key="9">
    <source>
        <dbReference type="Proteomes" id="UP000197068"/>
    </source>
</evidence>
<dbReference type="SMART" id="SM01358">
    <property type="entry name" value="HBM"/>
    <property type="match status" value="1"/>
</dbReference>
<feature type="domain" description="Methyl-accepting transducer" evidence="6">
    <location>
        <begin position="359"/>
        <end position="595"/>
    </location>
</feature>
<keyword evidence="9" id="KW-1185">Reference proteome</keyword>
<feature type="transmembrane region" description="Helical" evidence="5">
    <location>
        <begin position="12"/>
        <end position="30"/>
    </location>
</feature>
<dbReference type="PROSITE" id="PS50885">
    <property type="entry name" value="HAMP"/>
    <property type="match status" value="1"/>
</dbReference>
<dbReference type="Proteomes" id="UP000197068">
    <property type="component" value="Unassembled WGS sequence"/>
</dbReference>
<sequence length="633" mass="70827">MDRLNIKWKLGLLAILAAIGFVILITYNYLATATLVKFNNISRQTVQLEAEMLMLRRHEKDFIARKNIKYLTKFTQTFSKITLTLAQVEQQLLSVDIANQQIDELKRVLVSYRDKFSMLVKQQQIVGLHAKDGLYGSLRNEVHHIENLLIAREKLAGESLQIHSLMRTMLMLRRHEKDFMLRRDINYVEKFNKRIDIMRTKLTNSRIDRDFKEEANIALDNYQQQFIQLVRAEQKFGLTSNQGVLGEMRAIIHQSETLLKSFRQFSIENIEQYMAKKQLNDIVVGLCLIILVMLALIIIANGISKRITDLSKLMTLAASSKDLSLRASISGNDEISTMAKTYNDMMAEFDCLMTEVKNSSLELAQASKDLKVSSEHTLAGVNRQLSDSELVVSAMTQVSDSVAEVAFNALEAAKTSSSAEQASSRGHQLVKENRKSFSKLVADIENSGTIIQNLSKESNNIEAMLNDIRSIADQTNLLALNAAIEAARAGEQGRGFAVVADEVRTLAKRSAESTLEIENVVTRLQSLAADAVTAMQLGKTQAETSVENTNNVELALTDIKNSSEAVNNMNRQIASAAEQQSRVVHEINRNLMSIAEVARNTANLSETISVSSEQLQHLSDQLGLRVLKFTLTS</sequence>
<dbReference type="SUPFAM" id="SSF58104">
    <property type="entry name" value="Methyl-accepting chemotaxis protein (MCP) signaling domain"/>
    <property type="match status" value="1"/>
</dbReference>
<dbReference type="PROSITE" id="PS50111">
    <property type="entry name" value="CHEMOTAXIS_TRANSDUC_2"/>
    <property type="match status" value="1"/>
</dbReference>
<evidence type="ECO:0000256" key="5">
    <source>
        <dbReference type="SAM" id="Phobius"/>
    </source>
</evidence>
<gene>
    <name evidence="8" type="ORF">MTCD1_00698</name>
</gene>
<keyword evidence="5" id="KW-0472">Membrane</keyword>
<protein>
    <submittedName>
        <fullName evidence="8">Methyl-accepting chemotaxis protein</fullName>
    </submittedName>
</protein>
<dbReference type="EMBL" id="BDQM01000003">
    <property type="protein sequence ID" value="GAW95099.1"/>
    <property type="molecule type" value="Genomic_DNA"/>
</dbReference>
<name>A0ABQ0MRW9_9GAMM</name>
<evidence type="ECO:0000256" key="3">
    <source>
        <dbReference type="ARBA" id="ARBA00029447"/>
    </source>
</evidence>
<organism evidence="8 9">
    <name type="scientific">Colwellia marinimaniae</name>
    <dbReference type="NCBI Taxonomy" id="1513592"/>
    <lineage>
        <taxon>Bacteria</taxon>
        <taxon>Pseudomonadati</taxon>
        <taxon>Pseudomonadota</taxon>
        <taxon>Gammaproteobacteria</taxon>
        <taxon>Alteromonadales</taxon>
        <taxon>Colwelliaceae</taxon>
        <taxon>Colwellia</taxon>
    </lineage>
</organism>
<dbReference type="CDD" id="cd11386">
    <property type="entry name" value="MCP_signal"/>
    <property type="match status" value="1"/>
</dbReference>
<feature type="transmembrane region" description="Helical" evidence="5">
    <location>
        <begin position="282"/>
        <end position="304"/>
    </location>
</feature>
<feature type="domain" description="HAMP" evidence="7">
    <location>
        <begin position="301"/>
        <end position="354"/>
    </location>
</feature>
<dbReference type="PANTHER" id="PTHR32089">
    <property type="entry name" value="METHYL-ACCEPTING CHEMOTAXIS PROTEIN MCPB"/>
    <property type="match status" value="1"/>
</dbReference>
<dbReference type="RefSeq" id="WP_057179330.1">
    <property type="nucleotide sequence ID" value="NZ_BDQM01000003.1"/>
</dbReference>
<proteinExistence type="inferred from homology"/>
<comment type="caution">
    <text evidence="8">The sequence shown here is derived from an EMBL/GenBank/DDBJ whole genome shotgun (WGS) entry which is preliminary data.</text>
</comment>
<comment type="similarity">
    <text evidence="3">Belongs to the methyl-accepting chemotaxis (MCP) protein family.</text>
</comment>
<comment type="subcellular location">
    <subcellularLocation>
        <location evidence="1">Membrane</location>
    </subcellularLocation>
</comment>
<evidence type="ECO:0000256" key="1">
    <source>
        <dbReference type="ARBA" id="ARBA00004370"/>
    </source>
</evidence>
<evidence type="ECO:0000259" key="6">
    <source>
        <dbReference type="PROSITE" id="PS50111"/>
    </source>
</evidence>
<keyword evidence="5" id="KW-1133">Transmembrane helix</keyword>
<keyword evidence="2 4" id="KW-0807">Transducer</keyword>
<dbReference type="InterPro" id="IPR003660">
    <property type="entry name" value="HAMP_dom"/>
</dbReference>
<evidence type="ECO:0000259" key="7">
    <source>
        <dbReference type="PROSITE" id="PS50885"/>
    </source>
</evidence>
<dbReference type="InterPro" id="IPR004089">
    <property type="entry name" value="MCPsignal_dom"/>
</dbReference>
<dbReference type="Pfam" id="PF00015">
    <property type="entry name" value="MCPsignal"/>
    <property type="match status" value="1"/>
</dbReference>
<keyword evidence="5" id="KW-0812">Transmembrane</keyword>
<dbReference type="PANTHER" id="PTHR32089:SF120">
    <property type="entry name" value="METHYL-ACCEPTING CHEMOTAXIS PROTEIN TLPQ"/>
    <property type="match status" value="1"/>
</dbReference>
<dbReference type="Gene3D" id="1.10.287.950">
    <property type="entry name" value="Methyl-accepting chemotaxis protein"/>
    <property type="match status" value="1"/>
</dbReference>
<accession>A0ABQ0MRW9</accession>